<protein>
    <submittedName>
        <fullName evidence="2">Uncharacterized protein</fullName>
    </submittedName>
</protein>
<evidence type="ECO:0000313" key="3">
    <source>
        <dbReference type="Proteomes" id="UP000054485"/>
    </source>
</evidence>
<sequence>MGKEGLLASQSLNPSSSYGQGPLPSLALPSHVTQGPISYSSDISSLTPSQSASQRHDGPSRGTSQ</sequence>
<dbReference type="AlphaFoldDB" id="A0A0D0A314"/>
<dbReference type="EMBL" id="KN836186">
    <property type="protein sequence ID" value="KIK32574.1"/>
    <property type="molecule type" value="Genomic_DNA"/>
</dbReference>
<keyword evidence="3" id="KW-1185">Reference proteome</keyword>
<proteinExistence type="predicted"/>
<reference evidence="3" key="2">
    <citation type="submission" date="2015-01" db="EMBL/GenBank/DDBJ databases">
        <title>Evolutionary Origins and Diversification of the Mycorrhizal Mutualists.</title>
        <authorList>
            <consortium name="DOE Joint Genome Institute"/>
            <consortium name="Mycorrhizal Genomics Consortium"/>
            <person name="Kohler A."/>
            <person name="Kuo A."/>
            <person name="Nagy L.G."/>
            <person name="Floudas D."/>
            <person name="Copeland A."/>
            <person name="Barry K.W."/>
            <person name="Cichocki N."/>
            <person name="Veneault-Fourrey C."/>
            <person name="LaButti K."/>
            <person name="Lindquist E.A."/>
            <person name="Lipzen A."/>
            <person name="Lundell T."/>
            <person name="Morin E."/>
            <person name="Murat C."/>
            <person name="Riley R."/>
            <person name="Ohm R."/>
            <person name="Sun H."/>
            <person name="Tunlid A."/>
            <person name="Henrissat B."/>
            <person name="Grigoriev I.V."/>
            <person name="Hibbett D.S."/>
            <person name="Martin F."/>
        </authorList>
    </citation>
    <scope>NUCLEOTIDE SEQUENCE [LARGE SCALE GENOMIC DNA]</scope>
    <source>
        <strain evidence="3">UH-Slu-Lm8-n1</strain>
    </source>
</reference>
<dbReference type="OrthoDB" id="3358861at2759"/>
<evidence type="ECO:0000256" key="1">
    <source>
        <dbReference type="SAM" id="MobiDB-lite"/>
    </source>
</evidence>
<dbReference type="HOGENOM" id="CLU_2851213_0_0_1"/>
<name>A0A0D0A314_9AGAM</name>
<evidence type="ECO:0000313" key="2">
    <source>
        <dbReference type="EMBL" id="KIK32574.1"/>
    </source>
</evidence>
<dbReference type="InParanoid" id="A0A0D0A314"/>
<accession>A0A0D0A314</accession>
<feature type="compositionally biased region" description="Polar residues" evidence="1">
    <location>
        <begin position="31"/>
        <end position="53"/>
    </location>
</feature>
<feature type="compositionally biased region" description="Polar residues" evidence="1">
    <location>
        <begin position="8"/>
        <end position="19"/>
    </location>
</feature>
<organism evidence="2 3">
    <name type="scientific">Suillus luteus UH-Slu-Lm8-n1</name>
    <dbReference type="NCBI Taxonomy" id="930992"/>
    <lineage>
        <taxon>Eukaryota</taxon>
        <taxon>Fungi</taxon>
        <taxon>Dikarya</taxon>
        <taxon>Basidiomycota</taxon>
        <taxon>Agaricomycotina</taxon>
        <taxon>Agaricomycetes</taxon>
        <taxon>Agaricomycetidae</taxon>
        <taxon>Boletales</taxon>
        <taxon>Suillineae</taxon>
        <taxon>Suillaceae</taxon>
        <taxon>Suillus</taxon>
    </lineage>
</organism>
<dbReference type="Proteomes" id="UP000054485">
    <property type="component" value="Unassembled WGS sequence"/>
</dbReference>
<feature type="region of interest" description="Disordered" evidence="1">
    <location>
        <begin position="1"/>
        <end position="65"/>
    </location>
</feature>
<gene>
    <name evidence="2" type="ORF">CY34DRAFT_757790</name>
</gene>
<reference evidence="2 3" key="1">
    <citation type="submission" date="2014-04" db="EMBL/GenBank/DDBJ databases">
        <authorList>
            <consortium name="DOE Joint Genome Institute"/>
            <person name="Kuo A."/>
            <person name="Ruytinx J."/>
            <person name="Rineau F."/>
            <person name="Colpaert J."/>
            <person name="Kohler A."/>
            <person name="Nagy L.G."/>
            <person name="Floudas D."/>
            <person name="Copeland A."/>
            <person name="Barry K.W."/>
            <person name="Cichocki N."/>
            <person name="Veneault-Fourrey C."/>
            <person name="LaButti K."/>
            <person name="Lindquist E.A."/>
            <person name="Lipzen A."/>
            <person name="Lundell T."/>
            <person name="Morin E."/>
            <person name="Murat C."/>
            <person name="Sun H."/>
            <person name="Tunlid A."/>
            <person name="Henrissat B."/>
            <person name="Grigoriev I.V."/>
            <person name="Hibbett D.S."/>
            <person name="Martin F."/>
            <person name="Nordberg H.P."/>
            <person name="Cantor M.N."/>
            <person name="Hua S.X."/>
        </authorList>
    </citation>
    <scope>NUCLEOTIDE SEQUENCE [LARGE SCALE GENOMIC DNA]</scope>
    <source>
        <strain evidence="2 3">UH-Slu-Lm8-n1</strain>
    </source>
</reference>